<dbReference type="AlphaFoldDB" id="T1GWD7"/>
<dbReference type="Proteomes" id="UP000015102">
    <property type="component" value="Unassembled WGS sequence"/>
</dbReference>
<protein>
    <submittedName>
        <fullName evidence="1">Uncharacterized protein</fullName>
    </submittedName>
</protein>
<proteinExistence type="predicted"/>
<dbReference type="HOGENOM" id="CLU_2690670_0_0_1"/>
<reference evidence="2" key="1">
    <citation type="submission" date="2013-02" db="EMBL/GenBank/DDBJ databases">
        <authorList>
            <person name="Hughes D."/>
        </authorList>
    </citation>
    <scope>NUCLEOTIDE SEQUENCE</scope>
    <source>
        <strain>Durham</strain>
        <strain evidence="2">NC isolate 2 -- Noor lab</strain>
    </source>
</reference>
<keyword evidence="2" id="KW-1185">Reference proteome</keyword>
<dbReference type="EnsemblMetazoa" id="MESCA008110-RA">
    <property type="protein sequence ID" value="MESCA008110-PA"/>
    <property type="gene ID" value="MESCA008110"/>
</dbReference>
<dbReference type="EMBL" id="CAQQ02035981">
    <property type="status" value="NOT_ANNOTATED_CDS"/>
    <property type="molecule type" value="Genomic_DNA"/>
</dbReference>
<evidence type="ECO:0000313" key="1">
    <source>
        <dbReference type="EnsemblMetazoa" id="MESCA008110-PA"/>
    </source>
</evidence>
<accession>T1GWD7</accession>
<reference evidence="1" key="2">
    <citation type="submission" date="2015-06" db="UniProtKB">
        <authorList>
            <consortium name="EnsemblMetazoa"/>
        </authorList>
    </citation>
    <scope>IDENTIFICATION</scope>
</reference>
<sequence>MYQSLRKLHDLTPFLGKLDNPFMSKSDLQKLQDSCCKISNNFKTLMDLRQGCAIVQLFQHSSKDNHEGIQLSKI</sequence>
<dbReference type="EMBL" id="CAQQ02035982">
    <property type="status" value="NOT_ANNOTATED_CDS"/>
    <property type="molecule type" value="Genomic_DNA"/>
</dbReference>
<name>T1GWD7_MEGSC</name>
<evidence type="ECO:0000313" key="2">
    <source>
        <dbReference type="Proteomes" id="UP000015102"/>
    </source>
</evidence>
<organism evidence="1 2">
    <name type="scientific">Megaselia scalaris</name>
    <name type="common">Humpbacked fly</name>
    <name type="synonym">Phora scalaris</name>
    <dbReference type="NCBI Taxonomy" id="36166"/>
    <lineage>
        <taxon>Eukaryota</taxon>
        <taxon>Metazoa</taxon>
        <taxon>Ecdysozoa</taxon>
        <taxon>Arthropoda</taxon>
        <taxon>Hexapoda</taxon>
        <taxon>Insecta</taxon>
        <taxon>Pterygota</taxon>
        <taxon>Neoptera</taxon>
        <taxon>Endopterygota</taxon>
        <taxon>Diptera</taxon>
        <taxon>Brachycera</taxon>
        <taxon>Muscomorpha</taxon>
        <taxon>Platypezoidea</taxon>
        <taxon>Phoridae</taxon>
        <taxon>Megaseliini</taxon>
        <taxon>Megaselia</taxon>
    </lineage>
</organism>